<dbReference type="AlphaFoldDB" id="A0A4R6Q951"/>
<proteinExistence type="predicted"/>
<evidence type="ECO:0000256" key="1">
    <source>
        <dbReference type="SAM" id="Phobius"/>
    </source>
</evidence>
<dbReference type="RefSeq" id="WP_133527747.1">
    <property type="nucleotide sequence ID" value="NZ_CALCQM010000027.1"/>
</dbReference>
<organism evidence="2 3">
    <name type="scientific">Aminicella lysinilytica</name>
    <dbReference type="NCBI Taxonomy" id="433323"/>
    <lineage>
        <taxon>Bacteria</taxon>
        <taxon>Bacillati</taxon>
        <taxon>Bacillota</taxon>
        <taxon>Clostridia</taxon>
        <taxon>Peptostreptococcales</taxon>
        <taxon>Anaerovoracaceae</taxon>
        <taxon>Aminicella</taxon>
    </lineage>
</organism>
<keyword evidence="3" id="KW-1185">Reference proteome</keyword>
<dbReference type="Proteomes" id="UP000295500">
    <property type="component" value="Unassembled WGS sequence"/>
</dbReference>
<reference evidence="2 3" key="1">
    <citation type="submission" date="2019-03" db="EMBL/GenBank/DDBJ databases">
        <title>Genomic Encyclopedia of Type Strains, Phase IV (KMG-IV): sequencing the most valuable type-strain genomes for metagenomic binning, comparative biology and taxonomic classification.</title>
        <authorList>
            <person name="Goeker M."/>
        </authorList>
    </citation>
    <scope>NUCLEOTIDE SEQUENCE [LARGE SCALE GENOMIC DNA]</scope>
    <source>
        <strain evidence="2 3">DSM 28287</strain>
    </source>
</reference>
<dbReference type="EMBL" id="SNXO01000004">
    <property type="protein sequence ID" value="TDP59144.1"/>
    <property type="molecule type" value="Genomic_DNA"/>
</dbReference>
<evidence type="ECO:0000313" key="2">
    <source>
        <dbReference type="EMBL" id="TDP59144.1"/>
    </source>
</evidence>
<feature type="transmembrane region" description="Helical" evidence="1">
    <location>
        <begin position="80"/>
        <end position="100"/>
    </location>
</feature>
<accession>A0A4R6Q951</accession>
<sequence length="135" mass="15026">MEAVKQNNKKRIRKPYSVQWKFMTAVAVVTILGTTVYEYNTDSHSFYIDNLFIWPAIAAVYSGLAYLLPELQSRLSNGLVCLGIILVMIGFVCRGVLGTYTASAPYILYMLMGGLTMFLAGIFIALLTGAWKLHC</sequence>
<gene>
    <name evidence="2" type="ORF">EV211_10477</name>
</gene>
<keyword evidence="1" id="KW-1133">Transmembrane helix</keyword>
<protein>
    <submittedName>
        <fullName evidence="2">Uncharacterized protein</fullName>
    </submittedName>
</protein>
<name>A0A4R6Q951_9FIRM</name>
<feature type="transmembrane region" description="Helical" evidence="1">
    <location>
        <begin position="106"/>
        <end position="131"/>
    </location>
</feature>
<comment type="caution">
    <text evidence="2">The sequence shown here is derived from an EMBL/GenBank/DDBJ whole genome shotgun (WGS) entry which is preliminary data.</text>
</comment>
<evidence type="ECO:0000313" key="3">
    <source>
        <dbReference type="Proteomes" id="UP000295500"/>
    </source>
</evidence>
<feature type="transmembrane region" description="Helical" evidence="1">
    <location>
        <begin position="51"/>
        <end position="68"/>
    </location>
</feature>
<keyword evidence="1" id="KW-0812">Transmembrane</keyword>
<keyword evidence="1" id="KW-0472">Membrane</keyword>
<feature type="transmembrane region" description="Helical" evidence="1">
    <location>
        <begin position="20"/>
        <end position="39"/>
    </location>
</feature>